<dbReference type="OMA" id="VYATLIW"/>
<organism evidence="8 9">
    <name type="scientific">Cavenderia fasciculata</name>
    <name type="common">Slime mold</name>
    <name type="synonym">Dictyostelium fasciculatum</name>
    <dbReference type="NCBI Taxonomy" id="261658"/>
    <lineage>
        <taxon>Eukaryota</taxon>
        <taxon>Amoebozoa</taxon>
        <taxon>Evosea</taxon>
        <taxon>Eumycetozoa</taxon>
        <taxon>Dictyostelia</taxon>
        <taxon>Acytosteliales</taxon>
        <taxon>Cavenderiaceae</taxon>
        <taxon>Cavenderia</taxon>
    </lineage>
</organism>
<dbReference type="SMART" id="SM00014">
    <property type="entry name" value="acidPPc"/>
    <property type="match status" value="1"/>
</dbReference>
<dbReference type="SUPFAM" id="SSF48317">
    <property type="entry name" value="Acid phosphatase/Vanadium-dependent haloperoxidase"/>
    <property type="match status" value="1"/>
</dbReference>
<dbReference type="GO" id="GO:0008610">
    <property type="term" value="P:lipid biosynthetic process"/>
    <property type="evidence" value="ECO:0007669"/>
    <property type="project" value="TreeGrafter"/>
</dbReference>
<dbReference type="PANTHER" id="PTHR11247:SF1">
    <property type="entry name" value="DOLICHYLDIPHOSPHATASE 1"/>
    <property type="match status" value="1"/>
</dbReference>
<dbReference type="KEGG" id="dfa:DFA_00867"/>
<evidence type="ECO:0000313" key="8">
    <source>
        <dbReference type="EMBL" id="EGG20998.1"/>
    </source>
</evidence>
<dbReference type="GO" id="GO:0006487">
    <property type="term" value="P:protein N-linked glycosylation"/>
    <property type="evidence" value="ECO:0007669"/>
    <property type="project" value="UniProtKB-UniRule"/>
</dbReference>
<evidence type="ECO:0000256" key="5">
    <source>
        <dbReference type="ARBA" id="ARBA00023136"/>
    </source>
</evidence>
<feature type="transmembrane region" description="Helical" evidence="6">
    <location>
        <begin position="163"/>
        <end position="184"/>
    </location>
</feature>
<dbReference type="GO" id="GO:0005789">
    <property type="term" value="C:endoplasmic reticulum membrane"/>
    <property type="evidence" value="ECO:0007669"/>
    <property type="project" value="UniProtKB-SubCell"/>
</dbReference>
<sequence>MSCYKLLNVTLLLTYFNGSSFIHSSQIEIERRMTAQVEDIHTALTFTDLTTVHYLHTDPYGLVNAYITLIPIAIAVGAITLFIFRRDLRTAAVFAGLVFSESVNYVLKKTIKENRPDAYDGLIKGKHSYGMPSSHSQFMFFFSTLVTLFIIKNRINFKHSTSLLTIPFLYTVSAMVAYSRYHLYYHTLKQVLFGSLVGISLGPIWYFVIEFILVPYIFPIVINNPIGRYFYLRDTSSIHNLMEFEYTNATKEIQRLKNTKKNK</sequence>
<evidence type="ECO:0000256" key="1">
    <source>
        <dbReference type="ARBA" id="ARBA00004141"/>
    </source>
</evidence>
<dbReference type="InterPro" id="IPR039667">
    <property type="entry name" value="Dolichyldiphosphatase_PAP2"/>
</dbReference>
<keyword evidence="4 6" id="KW-1133">Transmembrane helix</keyword>
<comment type="catalytic activity">
    <reaction evidence="6">
        <text>a di-trans,poly-cis-dolichyl diphosphate + H2O = a di-trans,poly-cis-dolichyl phosphate + phosphate + H(+)</text>
        <dbReference type="Rhea" id="RHEA:14385"/>
        <dbReference type="Rhea" id="RHEA-COMP:19498"/>
        <dbReference type="Rhea" id="RHEA-COMP:19506"/>
        <dbReference type="ChEBI" id="CHEBI:15377"/>
        <dbReference type="ChEBI" id="CHEBI:15378"/>
        <dbReference type="ChEBI" id="CHEBI:43474"/>
        <dbReference type="ChEBI" id="CHEBI:57497"/>
        <dbReference type="ChEBI" id="CHEBI:57683"/>
        <dbReference type="EC" id="3.6.1.43"/>
    </reaction>
</comment>
<evidence type="ECO:0000259" key="7">
    <source>
        <dbReference type="SMART" id="SM00014"/>
    </source>
</evidence>
<keyword evidence="5 6" id="KW-0472">Membrane</keyword>
<proteinExistence type="inferred from homology"/>
<dbReference type="UniPathway" id="UPA00378"/>
<comment type="function">
    <text evidence="6">Required for efficient N-glycosylation. Necessary for maintaining optimal levels of dolichol-linked oligosaccharides. Hydrolyzes dolichyl pyrophosphate at a very high rate and dolichyl monophosphate at a much lower rate. Does not act on phosphatidate.</text>
</comment>
<dbReference type="InterPro" id="IPR000326">
    <property type="entry name" value="PAP2/HPO"/>
</dbReference>
<dbReference type="EC" id="3.6.1.43" evidence="6"/>
<feature type="transmembrane region" description="Helical" evidence="6">
    <location>
        <begin position="63"/>
        <end position="84"/>
    </location>
</feature>
<feature type="domain" description="Phosphatidic acid phosphatase type 2/haloperoxidase" evidence="7">
    <location>
        <begin position="90"/>
        <end position="206"/>
    </location>
</feature>
<evidence type="ECO:0000313" key="9">
    <source>
        <dbReference type="Proteomes" id="UP000007797"/>
    </source>
</evidence>
<keyword evidence="6" id="KW-0256">Endoplasmic reticulum</keyword>
<dbReference type="OrthoDB" id="302705at2759"/>
<keyword evidence="3 6" id="KW-0378">Hydrolase</keyword>
<evidence type="ECO:0000256" key="2">
    <source>
        <dbReference type="ARBA" id="ARBA00022692"/>
    </source>
</evidence>
<keyword evidence="9" id="KW-1185">Reference proteome</keyword>
<evidence type="ECO:0000256" key="6">
    <source>
        <dbReference type="RuleBase" id="RU367078"/>
    </source>
</evidence>
<dbReference type="RefSeq" id="XP_004358848.1">
    <property type="nucleotide sequence ID" value="XM_004358791.1"/>
</dbReference>
<dbReference type="InterPro" id="IPR036938">
    <property type="entry name" value="PAP2/HPO_sf"/>
</dbReference>
<comment type="subcellular location">
    <subcellularLocation>
        <location evidence="6">Endoplasmic reticulum membrane</location>
        <topology evidence="6">Multi-pass membrane protein</topology>
    </subcellularLocation>
    <subcellularLocation>
        <location evidence="1">Membrane</location>
        <topology evidence="1">Multi-pass membrane protein</topology>
    </subcellularLocation>
</comment>
<feature type="transmembrane region" description="Helical" evidence="6">
    <location>
        <begin position="204"/>
        <end position="222"/>
    </location>
</feature>
<gene>
    <name evidence="8" type="primary">dolpp1</name>
    <name evidence="8" type="ORF">DFA_00867</name>
</gene>
<accession>F4PU72</accession>
<keyword evidence="2 6" id="KW-0812">Transmembrane</keyword>
<name>F4PU72_CACFS</name>
<dbReference type="GeneID" id="14873046"/>
<comment type="similarity">
    <text evidence="6">Belongs to the dolichyldiphosphatase family.</text>
</comment>
<protein>
    <recommendedName>
        <fullName evidence="6">Dolichyldiphosphatase</fullName>
        <ecNumber evidence="6">3.6.1.43</ecNumber>
    </recommendedName>
</protein>
<dbReference type="Pfam" id="PF01569">
    <property type="entry name" value="PAP2"/>
    <property type="match status" value="1"/>
</dbReference>
<comment type="pathway">
    <text evidence="6">Protein modification; protein glycosylation.</text>
</comment>
<evidence type="ECO:0000256" key="3">
    <source>
        <dbReference type="ARBA" id="ARBA00022801"/>
    </source>
</evidence>
<feature type="transmembrane region" description="Helical" evidence="6">
    <location>
        <begin position="134"/>
        <end position="151"/>
    </location>
</feature>
<reference evidence="9" key="1">
    <citation type="journal article" date="2011" name="Genome Res.">
        <title>Phylogeny-wide analysis of social amoeba genomes highlights ancient origins for complex intercellular communication.</title>
        <authorList>
            <person name="Heidel A.J."/>
            <person name="Lawal H.M."/>
            <person name="Felder M."/>
            <person name="Schilde C."/>
            <person name="Helps N.R."/>
            <person name="Tunggal B."/>
            <person name="Rivero F."/>
            <person name="John U."/>
            <person name="Schleicher M."/>
            <person name="Eichinger L."/>
            <person name="Platzer M."/>
            <person name="Noegel A.A."/>
            <person name="Schaap P."/>
            <person name="Gloeckner G."/>
        </authorList>
    </citation>
    <scope>NUCLEOTIDE SEQUENCE [LARGE SCALE GENOMIC DNA]</scope>
    <source>
        <strain evidence="9">SH3</strain>
    </source>
</reference>
<dbReference type="CDD" id="cd03382">
    <property type="entry name" value="PAP2_dolichyldiphosphatase"/>
    <property type="match status" value="1"/>
</dbReference>
<dbReference type="AlphaFoldDB" id="F4PU72"/>
<dbReference type="Proteomes" id="UP000007797">
    <property type="component" value="Unassembled WGS sequence"/>
</dbReference>
<dbReference type="GO" id="GO:0047874">
    <property type="term" value="F:dolichyldiphosphatase activity"/>
    <property type="evidence" value="ECO:0007669"/>
    <property type="project" value="UniProtKB-UniRule"/>
</dbReference>
<dbReference type="EMBL" id="GL883010">
    <property type="protein sequence ID" value="EGG20998.1"/>
    <property type="molecule type" value="Genomic_DNA"/>
</dbReference>
<evidence type="ECO:0000256" key="4">
    <source>
        <dbReference type="ARBA" id="ARBA00022989"/>
    </source>
</evidence>
<dbReference type="PANTHER" id="PTHR11247">
    <property type="entry name" value="PALMITOYL-PROTEIN THIOESTERASE/DOLICHYLDIPHOSPHATASE 1"/>
    <property type="match status" value="1"/>
</dbReference>
<dbReference type="STRING" id="1054147.F4PU72"/>
<dbReference type="Gene3D" id="1.20.144.10">
    <property type="entry name" value="Phosphatidic acid phosphatase type 2/haloperoxidase"/>
    <property type="match status" value="1"/>
</dbReference>